<dbReference type="RefSeq" id="WP_016473230.1">
    <property type="nucleotide sequence ID" value="NZ_BBQG01000013.1"/>
</dbReference>
<dbReference type="AlphaFoldDB" id="A0A8H1LJX4"/>
<name>A0A8H1LJX4_9ACTN</name>
<dbReference type="EMBL" id="RCIY01000053">
    <property type="protein sequence ID" value="TGG83927.1"/>
    <property type="molecule type" value="Genomic_DNA"/>
</dbReference>
<reference evidence="1 2" key="1">
    <citation type="submission" date="2018-10" db="EMBL/GenBank/DDBJ databases">
        <title>Isolation of pseudouridimycin from Streptomyces albus DSM 40763.</title>
        <authorList>
            <person name="Rosenqvist P."/>
            <person name="Metsae-Ketelae M."/>
            <person name="Virta P."/>
        </authorList>
    </citation>
    <scope>NUCLEOTIDE SEQUENCE [LARGE SCALE GENOMIC DNA]</scope>
    <source>
        <strain evidence="1 2">DSM 40763</strain>
    </source>
</reference>
<dbReference type="Proteomes" id="UP000298111">
    <property type="component" value="Unassembled WGS sequence"/>
</dbReference>
<gene>
    <name evidence="1" type="ORF">D8771_13610</name>
</gene>
<comment type="caution">
    <text evidence="1">The sequence shown here is derived from an EMBL/GenBank/DDBJ whole genome shotgun (WGS) entry which is preliminary data.</text>
</comment>
<dbReference type="GeneID" id="75185898"/>
<proteinExistence type="predicted"/>
<dbReference type="InterPro" id="IPR036388">
    <property type="entry name" value="WH-like_DNA-bd_sf"/>
</dbReference>
<dbReference type="Gene3D" id="1.10.10.10">
    <property type="entry name" value="Winged helix-like DNA-binding domain superfamily/Winged helix DNA-binding domain"/>
    <property type="match status" value="1"/>
</dbReference>
<sequence length="204" mass="22416">MSEELQVLQTVRLKGRPTTDQIAAACGLDSEAVDRVLRVQAEAGRCTRTHGRHALAPAGRDRLRQLLAAERAGLDQSALARAYEDFVAYNTALKSLVTDWQLVDGTTVNDHSDAAYDAGIVERLTQLHTAFREPLAHLAGLAPRLGRYPRRLSDALAKVRAGDHGWLARPLIDSYHTVWFELHEELLGLTGRERVHEAAAGRAG</sequence>
<organism evidence="1 2">
    <name type="scientific">Streptomyces albus</name>
    <dbReference type="NCBI Taxonomy" id="1888"/>
    <lineage>
        <taxon>Bacteria</taxon>
        <taxon>Bacillati</taxon>
        <taxon>Actinomycetota</taxon>
        <taxon>Actinomycetes</taxon>
        <taxon>Kitasatosporales</taxon>
        <taxon>Streptomycetaceae</taxon>
        <taxon>Streptomyces</taxon>
    </lineage>
</organism>
<dbReference type="InterPro" id="IPR036390">
    <property type="entry name" value="WH_DNA-bd_sf"/>
</dbReference>
<evidence type="ECO:0000313" key="2">
    <source>
        <dbReference type="Proteomes" id="UP000298111"/>
    </source>
</evidence>
<accession>A0A8H1LJX4</accession>
<evidence type="ECO:0000313" key="1">
    <source>
        <dbReference type="EMBL" id="TGG83927.1"/>
    </source>
</evidence>
<protein>
    <submittedName>
        <fullName evidence="1">Uncharacterized protein</fullName>
    </submittedName>
</protein>
<dbReference type="SUPFAM" id="SSF46785">
    <property type="entry name" value="Winged helix' DNA-binding domain"/>
    <property type="match status" value="1"/>
</dbReference>